<dbReference type="Pfam" id="PF07642">
    <property type="entry name" value="BBP2"/>
    <property type="match status" value="1"/>
</dbReference>
<evidence type="ECO:0000313" key="2">
    <source>
        <dbReference type="Proteomes" id="UP000006296"/>
    </source>
</evidence>
<proteinExistence type="predicted"/>
<dbReference type="Proteomes" id="UP000006296">
    <property type="component" value="Chromosome"/>
</dbReference>
<evidence type="ECO:0000313" key="1">
    <source>
        <dbReference type="EMBL" id="AFT76182.1"/>
    </source>
</evidence>
<dbReference type="EMBL" id="CP003844">
    <property type="protein sequence ID" value="AFT76182.1"/>
    <property type="molecule type" value="Genomic_DNA"/>
</dbReference>
<name>A0AB33A3B0_ALTME</name>
<accession>A0AB33A3B0</accession>
<evidence type="ECO:0008006" key="3">
    <source>
        <dbReference type="Google" id="ProtNLM"/>
    </source>
</evidence>
<dbReference type="KEGG" id="amg:AMEC673_17520"/>
<dbReference type="AlphaFoldDB" id="A0AB33A3B0"/>
<protein>
    <recommendedName>
        <fullName evidence="3">Outer membrane beta-barrel protein</fullName>
    </recommendedName>
</protein>
<sequence>MRNVFAITVCLLCTSLTLQVHGETKALVRTSFVAKDDSQSFQQMGTGHQRYESNGIQLSHAVVIADFMLADSWSAVGVINGYSDGEQKVGFSELYLKYRPLVASSIKPEVKIGAFFPALSAENTDAGWLSPHFLSNSAINSWVGEELRTGGIEVSLRQNGRQIRSHWSWKVLGSVFKGNDSTGTLLSWRGFALHDRQSVYNDRVNFLPIPGVVDEDKLNAPAWTEPFREIDNRFGYYVGAHLAYARKAELRYYYYDNNADPNIVDPDRIYAWHTRFHSLTLRYLPRPELTVFSQVLIGDTLMGEHIVDNDFSSAYIGAAYNLKQLGWEDLTLAMRGDWYQVVDNDDVMYDPNGSRGNAFTVSVRYDITAYLSVSTEWQLNSGHQENLRFFQSDEDYREQLFQLAFMVTL</sequence>
<organism evidence="1 2">
    <name type="scientific">Alteromonas macleodii (strain English Channel 673)</name>
    <dbReference type="NCBI Taxonomy" id="1004788"/>
    <lineage>
        <taxon>Bacteria</taxon>
        <taxon>Pseudomonadati</taxon>
        <taxon>Pseudomonadota</taxon>
        <taxon>Gammaproteobacteria</taxon>
        <taxon>Alteromonadales</taxon>
        <taxon>Alteromonadaceae</taxon>
        <taxon>Alteromonas/Salinimonas group</taxon>
        <taxon>Alteromonas</taxon>
    </lineage>
</organism>
<dbReference type="InterPro" id="IPR011486">
    <property type="entry name" value="BBP2"/>
</dbReference>
<reference evidence="2" key="1">
    <citation type="journal article" date="2012" name="Sci. Rep.">
        <title>Genomes of surface isolates of Alteromonas macleodii: the life of a widespread marine opportunistic copiotroph.</title>
        <authorList>
            <person name="Lopez-Perez M."/>
            <person name="Gonzaga A."/>
            <person name="Martin-Cuadrado A.B."/>
            <person name="Onyshchenko O."/>
            <person name="Ghavidel A."/>
            <person name="Ghai R."/>
            <person name="Rodriguez-Valera F."/>
        </authorList>
    </citation>
    <scope>NUCLEOTIDE SEQUENCE [LARGE SCALE GENOMIC DNA]</scope>
    <source>
        <strain evidence="2">English Channel 673</strain>
    </source>
</reference>
<gene>
    <name evidence="1" type="ordered locus">AMEC673_17520</name>
</gene>